<feature type="transmembrane region" description="Helical" evidence="15">
    <location>
        <begin position="2352"/>
        <end position="2376"/>
    </location>
</feature>
<evidence type="ECO:0000256" key="9">
    <source>
        <dbReference type="ARBA" id="ARBA00022989"/>
    </source>
</evidence>
<feature type="region of interest" description="Disordered" evidence="17">
    <location>
        <begin position="963"/>
        <end position="984"/>
    </location>
</feature>
<evidence type="ECO:0000256" key="13">
    <source>
        <dbReference type="ARBA" id="ARBA00023286"/>
    </source>
</evidence>
<evidence type="ECO:0000256" key="11">
    <source>
        <dbReference type="ARBA" id="ARBA00023136"/>
    </source>
</evidence>
<evidence type="ECO:0000256" key="14">
    <source>
        <dbReference type="ARBA" id="ARBA00023303"/>
    </source>
</evidence>
<keyword evidence="4 15" id="KW-0813">Transport</keyword>
<accession>A0ABP0G8H4</accession>
<evidence type="ECO:0000256" key="6">
    <source>
        <dbReference type="ARBA" id="ARBA00022692"/>
    </source>
</evidence>
<evidence type="ECO:0000313" key="20">
    <source>
        <dbReference type="Proteomes" id="UP001642483"/>
    </source>
</evidence>
<feature type="transmembrane region" description="Helical" evidence="15">
    <location>
        <begin position="2468"/>
        <end position="2497"/>
    </location>
</feature>
<keyword evidence="10 15" id="KW-0406">Ion transport</keyword>
<protein>
    <recommendedName>
        <fullName evidence="15">Inositol 1,4,5-trisphosphate receptor</fullName>
    </recommendedName>
</protein>
<keyword evidence="6 15" id="KW-0812">Transmembrane</keyword>
<feature type="transmembrane region" description="Helical" evidence="15">
    <location>
        <begin position="2388"/>
        <end position="2409"/>
    </location>
</feature>
<reference evidence="19 20" key="1">
    <citation type="submission" date="2024-02" db="EMBL/GenBank/DDBJ databases">
        <authorList>
            <person name="Daric V."/>
            <person name="Darras S."/>
        </authorList>
    </citation>
    <scope>NUCLEOTIDE SEQUENCE [LARGE SCALE GENOMIC DNA]</scope>
</reference>
<keyword evidence="12 15" id="KW-0675">Receptor</keyword>
<keyword evidence="7" id="KW-0677">Repeat</keyword>
<feature type="transmembrane region" description="Helical" evidence="15">
    <location>
        <begin position="2517"/>
        <end position="2539"/>
    </location>
</feature>
<keyword evidence="9 15" id="KW-1133">Transmembrane helix</keyword>
<dbReference type="Pfam" id="PF00520">
    <property type="entry name" value="Ion_trans"/>
    <property type="match status" value="1"/>
</dbReference>
<feature type="region of interest" description="Disordered" evidence="17">
    <location>
        <begin position="335"/>
        <end position="392"/>
    </location>
</feature>
<dbReference type="Pfam" id="PF08709">
    <property type="entry name" value="Ins145_P3_rec"/>
    <property type="match status" value="1"/>
</dbReference>
<feature type="compositionally biased region" description="Low complexity" evidence="17">
    <location>
        <begin position="1947"/>
        <end position="1964"/>
    </location>
</feature>
<evidence type="ECO:0000256" key="1">
    <source>
        <dbReference type="ARBA" id="ARBA00004477"/>
    </source>
</evidence>
<comment type="function">
    <text evidence="15">Receptor for inositol 1,4,5-trisphosphate, a second messenger that mediates the release of intracellular calcium.</text>
</comment>
<evidence type="ECO:0000256" key="4">
    <source>
        <dbReference type="ARBA" id="ARBA00022448"/>
    </source>
</evidence>
<proteinExistence type="inferred from homology"/>
<evidence type="ECO:0000256" key="5">
    <source>
        <dbReference type="ARBA" id="ARBA00022673"/>
    </source>
</evidence>
<comment type="caution">
    <text evidence="19">The sequence shown here is derived from an EMBL/GenBank/DDBJ whole genome shotgun (WGS) entry which is preliminary data.</text>
</comment>
<dbReference type="InterPro" id="IPR015925">
    <property type="entry name" value="Ryanodine_IP3_receptor"/>
</dbReference>
<dbReference type="PANTHER" id="PTHR45816">
    <property type="entry name" value="MIR DOMAIN-CONTAINING PROTEIN"/>
    <property type="match status" value="1"/>
</dbReference>
<dbReference type="Proteomes" id="UP001642483">
    <property type="component" value="Unassembled WGS sequence"/>
</dbReference>
<keyword evidence="5 15" id="KW-0107">Calcium channel</keyword>
<evidence type="ECO:0000313" key="19">
    <source>
        <dbReference type="EMBL" id="CAK8688119.1"/>
    </source>
</evidence>
<comment type="subunit">
    <text evidence="15">Homotetramer.</text>
</comment>
<dbReference type="InterPro" id="IPR013662">
    <property type="entry name" value="RIH_assoc-dom"/>
</dbReference>
<comment type="domain">
    <text evidence="15">The receptor contains a calcium channel in its C-terminal extremity. Its large N-terminal cytoplasmic region has the ligand-binding site in the N-terminus and modulatory sites in the middle portion immediately upstream of the channel region.</text>
</comment>
<dbReference type="Pfam" id="PF01365">
    <property type="entry name" value="RYDR_ITPR"/>
    <property type="match status" value="2"/>
</dbReference>
<dbReference type="InterPro" id="IPR000699">
    <property type="entry name" value="RIH_dom"/>
</dbReference>
<dbReference type="InterPro" id="IPR016093">
    <property type="entry name" value="MIR_motif"/>
</dbReference>
<dbReference type="InterPro" id="IPR014821">
    <property type="entry name" value="Ins145_P3_rcpt"/>
</dbReference>
<evidence type="ECO:0000256" key="7">
    <source>
        <dbReference type="ARBA" id="ARBA00022737"/>
    </source>
</evidence>
<evidence type="ECO:0000259" key="18">
    <source>
        <dbReference type="PROSITE" id="PS50919"/>
    </source>
</evidence>
<evidence type="ECO:0000256" key="3">
    <source>
        <dbReference type="ARBA" id="ARBA00009453"/>
    </source>
</evidence>
<keyword evidence="11 15" id="KW-0472">Membrane</keyword>
<feature type="transmembrane region" description="Helical" evidence="15">
    <location>
        <begin position="2657"/>
        <end position="2680"/>
    </location>
</feature>
<dbReference type="CDD" id="cd23277">
    <property type="entry name" value="beta-trefoil_MIR_ITPR"/>
    <property type="match status" value="1"/>
</dbReference>
<comment type="subcellular location">
    <subcellularLocation>
        <location evidence="2">Cytoplasmic vesicle</location>
        <location evidence="2">Secretory vesicle membrane</location>
        <topology evidence="2">Multi-pass membrane protein</topology>
    </subcellularLocation>
    <subcellularLocation>
        <location evidence="1 15">Endoplasmic reticulum membrane</location>
        <topology evidence="1 15">Multi-pass membrane protein</topology>
    </subcellularLocation>
</comment>
<dbReference type="SUPFAM" id="SSF100909">
    <property type="entry name" value="IP3 receptor type 1 binding core, domain 2"/>
    <property type="match status" value="2"/>
</dbReference>
<dbReference type="Gene3D" id="1.25.10.30">
    <property type="entry name" value="IP3 receptor type 1 binding core, RIH domain"/>
    <property type="match status" value="1"/>
</dbReference>
<dbReference type="PROSITE" id="PS50919">
    <property type="entry name" value="MIR"/>
    <property type="match status" value="2"/>
</dbReference>
<feature type="region of interest" description="Disordered" evidence="17">
    <location>
        <begin position="1946"/>
        <end position="1966"/>
    </location>
</feature>
<keyword evidence="15" id="KW-0109">Calcium transport</keyword>
<evidence type="ECO:0000256" key="16">
    <source>
        <dbReference type="SAM" id="Coils"/>
    </source>
</evidence>
<dbReference type="EMBL" id="CAWYQH010000108">
    <property type="protein sequence ID" value="CAK8688119.1"/>
    <property type="molecule type" value="Genomic_DNA"/>
</dbReference>
<dbReference type="PANTHER" id="PTHR45816:SF4">
    <property type="entry name" value="RYR_IP3R HOMOLOGY ASSOCIATED DOMAIN-CONTAINING PROTEIN"/>
    <property type="match status" value="1"/>
</dbReference>
<keyword evidence="16" id="KW-0175">Coiled coil</keyword>
<keyword evidence="8 15" id="KW-0256">Endoplasmic reticulum</keyword>
<dbReference type="Pfam" id="PF08454">
    <property type="entry name" value="RIH_assoc"/>
    <property type="match status" value="1"/>
</dbReference>
<feature type="domain" description="MIR" evidence="18">
    <location>
        <begin position="114"/>
        <end position="168"/>
    </location>
</feature>
<feature type="coiled-coil region" evidence="16">
    <location>
        <begin position="2792"/>
        <end position="2826"/>
    </location>
</feature>
<keyword evidence="20" id="KW-1185">Reference proteome</keyword>
<dbReference type="InterPro" id="IPR035910">
    <property type="entry name" value="RyR/IP3R_RIH_dom_sf"/>
</dbReference>
<name>A0ABP0G8H4_CLALP</name>
<dbReference type="PRINTS" id="PR00779">
    <property type="entry name" value="INSP3RECEPTR"/>
</dbReference>
<evidence type="ECO:0000256" key="12">
    <source>
        <dbReference type="ARBA" id="ARBA00023170"/>
    </source>
</evidence>
<keyword evidence="14 15" id="KW-0407">Ion channel</keyword>
<feature type="compositionally biased region" description="Polar residues" evidence="17">
    <location>
        <begin position="337"/>
        <end position="366"/>
    </location>
</feature>
<dbReference type="InterPro" id="IPR005821">
    <property type="entry name" value="Ion_trans_dom"/>
</dbReference>
<organism evidence="19 20">
    <name type="scientific">Clavelina lepadiformis</name>
    <name type="common">Light-bulb sea squirt</name>
    <name type="synonym">Ascidia lepadiformis</name>
    <dbReference type="NCBI Taxonomy" id="159417"/>
    <lineage>
        <taxon>Eukaryota</taxon>
        <taxon>Metazoa</taxon>
        <taxon>Chordata</taxon>
        <taxon>Tunicata</taxon>
        <taxon>Ascidiacea</taxon>
        <taxon>Aplousobranchia</taxon>
        <taxon>Clavelinidae</taxon>
        <taxon>Clavelina</taxon>
    </lineage>
</organism>
<dbReference type="Gene3D" id="2.80.10.50">
    <property type="match status" value="2"/>
</dbReference>
<evidence type="ECO:0000256" key="10">
    <source>
        <dbReference type="ARBA" id="ARBA00023065"/>
    </source>
</evidence>
<gene>
    <name evidence="19" type="ORF">CVLEPA_LOCUS20152</name>
</gene>
<feature type="transmembrane region" description="Helical" evidence="15">
    <location>
        <begin position="2421"/>
        <end position="2447"/>
    </location>
</feature>
<keyword evidence="15" id="KW-0106">Calcium</keyword>
<dbReference type="Pfam" id="PF02815">
    <property type="entry name" value="MIR"/>
    <property type="match status" value="1"/>
</dbReference>
<sequence length="2836" mass="322524">MSSSFLHIGDVISLYAEGSGQDSVCGFISTLGLVDDRCVVQPDAGDLQNPPKKFRDCLFKICPMNRYNAQKQFWKTIKTGGNTRIADAVIMTRLKESADVEKEQNEKENQKLLGQPVKYGSVVQLLHLKSNKYLTVNKRLPALLEKNAMRVSLDPDGNEGSWFYIQLFYKLRSTGDNVVIGDKVVIMPVNAGQPLHASKCELTDNPGCKEVNSVSSNTSWKIVLFMSWQDDRGDTLKGGDVVRLFHAEQEKFLTCDEYRRGLHVFLRTTGRMSATSATSSKALWEVEVVHKDPCQGGAGHWNNLFRFKHLASGNYLAAKDDSEWNLRDNLDNYEAPSGSNHVSNGYSSPSPRQYGSRSLSGSSQAVDSELGGSERDSSRSGRGRGPPGGMTYCLVATDDPSSVSSIFELDPTSLTKSDALVPSNSYVRLKHLCTDTWVHSTTIPIDRDEERPVMLKIGTCKHKEDKEAFAIVHVNVEEVRDLDFANDASKVLADCSKDMETKKITVNERRFVIKLLEDLIFFVAREPRNTKDALDNWNVNEPDRERQKLLREQNILKQVFKILQAPFKDSGDGALLHLDELRDKKNVHYQHMLKLCYRLLKHSTQDYRKNQEYIAKSFGLMQQQIGHDILAEETITALLHNNRKLLEQHITGTEIETFVALVRKNREPRFLDYLADLCVTNKQAIPKTQELICRNILADYNKDILIETKFGLDENGFEAVMLRYGDGKQVEKTIRQLAQSSDRHDENVLSYYRHQLDLFSKMCLDRQYLAINPISTELTIPIILKCMSDMQLPFDLRASFVQLMLHMHVDRDPQEQVIPVQYARLWSEISNQITISEYDNDEGHHEECSSKFVPTMQFVDQYLNGFVNNAWVFKNKTENKLTFEVVNLARHLIYFGFYSFADLLKLTRTLLQILDCVNGASGSASILTQSNYRGDDEEDTEVVGRSVGTIGMMVSSMTLGGNLGQSQSVDSEPPPPTTESSSGQDEYVLETKLKIIEILHFILDVRLDYRISSLLSIFKREFDENSKKPPTPTNENDRNTENNAVAEVDEASPLINLSIISAKAEGIFDGSVESSGLDLDEDGGRMFLRVLLHLVMHDYPPLVSGALQLLFRHFSQRQEVLQAFKNVQLLVTKDEHENYKEIKKNLDQLRLLVEKSELWVWKGKSSAASESRDSRRGDSITSVGSVDISTPVGDVCILPPRVRSRSKKFDSFASRDGSIDYDNISDPHKPKISASSFKNYSIINEILTKLANLCISDSSRPRKEQQRLLRNMGAHTAVLDLLQISYERNTDVRMQTVMKSAHKFLQVFCKGNPQNQALLHKNLNLFMTPGLLEAQTMQAIFQDNVSLCNEVTHAVIQHFVHCIESHGRRTQYLKFLQAIIKSEGKGHNRRCQDMVMAELVNTQAGEEVLLFYNDRASSTTLIELMEDHARMSLFHERLEATQPDDGDEEQSPLLYHIELVQLLAYCTEGKNVYTEIKCHSLLPLDDIVQVVTHESCIPEVKNAYVNFLNHCYVDTEVEMKEIYSSSHIWILFDDFMKDMERIRTQEADNIQNRKLQEYLSTTVMEIITMFFSSPFSDATTLIQTRQTTYVQLLRSIVMLYQSPNLIPQYKPRLEETIKKLGEVAKSCSVVVPQDIQNLILLQNSVKMLAKQKGVAMTSNLQREIRNANSSHVQKALRRFMSRRQLRRPSIAVGFANQSYRDIIEGLQDIVAVLETHLRPLVQAELSVLVDILHRPELLFPVDTDARKQCEDGGFISKLIKHTEKLLEDREEKLCIKVLQTLREMMTVHISFNKEQDNQVRGTTTEDNRRGEALRQILLSRYYGSNYHHLKDLAQRDNSSAKSSSTSIFRRTELTLVEVQCHLNKEGATDLVANLIIGNYSEKIFHESVLLGIALLEGGNHGNQMAFYSQLMNGKGSETFFRVFHEKMEAAQVDLKSSSSVNAGDLLSRASDPSSSYDSSEGSSSFKQMTPQLVDELVDAATQTKKAIENVQRPHAVNKAANEPQNLNIGGDSDRRDEEKVVSPVVSIMKPILRFLQLLCENHNSLLQNFLRHQPNKYSYNLVCDGLKFLDCICGSTTGGLGLLGLYINENNVELINQTLESLTEYCQGPCHENQNAIAWHESNGIDIIIALILNDINPLGKQRMDLVMQLKNNASKLLLAIMESRHDSENAERILRNINHKQLVGVIEQAYTKGQRMAEEEAMEDGELPAGADLEGDSQMDVTGDGSPRAVGHNIYILAHQLAKHNRALAQALRPDRSPTGTEALQYYRKHTAQIEIVRADRTMEQIVFPVPHVCGFLTNETKERVYLSTDRDDQGSKVGGFFEQVQGMYREMVWQKRLREFKTLYWFSRHISLWSTISTHFIIIINMLVALFYPFKDLEFKTWNDKAQLLLWPVMLVSLATITNPIAVRSLALCVMVKTIFWIGVQNALLILGALNLLNRLIYLVSYIGNKGMRDKGVIQMITETQFLIHVLNIIFCFLSLFFNELCYSILFFDLIYGEETLLNVIRSVTRNVRSLLLTAMLALILVYLFSIVGYLCLRHDFNVTVTPRCYMINHEIRDSVGSHMNICDDESCNHTGQSAFSSEMWRQKSDSNLNLGGNSEMDTILCEQAVEENHCESLLMCIITTLNEGLRNGGGIGDILRKPSQSEGFNFMGRVVYDLLFFFILIIIVLNLIFGVIIDTFADLRSEKQQKEDVLKNTCFICGLERKSFDNKTVSFESHTKEEHNMWHYLYFIVLVEVKDSTEFTGPESYVSNQVKDKLLDWFPRMQAMSLTAQDEAVEHNDMRSLLLHLEGTSDLVRSLSKQLQDLQDQVTEQRRKQQRLNIINPHNHIAYNR</sequence>
<evidence type="ECO:0000256" key="2">
    <source>
        <dbReference type="ARBA" id="ARBA00004638"/>
    </source>
</evidence>
<evidence type="ECO:0000256" key="15">
    <source>
        <dbReference type="RuleBase" id="RU368044"/>
    </source>
</evidence>
<dbReference type="InterPro" id="IPR036300">
    <property type="entry name" value="MIR_dom_sf"/>
</dbReference>
<feature type="domain" description="MIR" evidence="18">
    <location>
        <begin position="233"/>
        <end position="289"/>
    </location>
</feature>
<evidence type="ECO:0000256" key="17">
    <source>
        <dbReference type="SAM" id="MobiDB-lite"/>
    </source>
</evidence>
<evidence type="ECO:0000256" key="8">
    <source>
        <dbReference type="ARBA" id="ARBA00022824"/>
    </source>
</evidence>
<keyword evidence="13 15" id="KW-1071">Ligand-gated ion channel</keyword>
<dbReference type="SMART" id="SM00472">
    <property type="entry name" value="MIR"/>
    <property type="match status" value="4"/>
</dbReference>
<dbReference type="SUPFAM" id="SSF82109">
    <property type="entry name" value="MIR domain"/>
    <property type="match status" value="2"/>
</dbReference>
<comment type="similarity">
    <text evidence="3 15">Belongs to the InsP3 receptor family.</text>
</comment>
<dbReference type="Gene3D" id="1.10.287.70">
    <property type="match status" value="1"/>
</dbReference>
<dbReference type="InterPro" id="IPR000493">
    <property type="entry name" value="InsP3_rcpt"/>
</dbReference>